<reference evidence="2" key="1">
    <citation type="journal article" date="2006" name="PLoS Biol.">
        <title>Macronuclear genome sequence of the ciliate Tetrahymena thermophila, a model eukaryote.</title>
        <authorList>
            <person name="Eisen J.A."/>
            <person name="Coyne R.S."/>
            <person name="Wu M."/>
            <person name="Wu D."/>
            <person name="Thiagarajan M."/>
            <person name="Wortman J.R."/>
            <person name="Badger J.H."/>
            <person name="Ren Q."/>
            <person name="Amedeo P."/>
            <person name="Jones K.M."/>
            <person name="Tallon L.J."/>
            <person name="Delcher A.L."/>
            <person name="Salzberg S.L."/>
            <person name="Silva J.C."/>
            <person name="Haas B.J."/>
            <person name="Majoros W.H."/>
            <person name="Farzad M."/>
            <person name="Carlton J.M."/>
            <person name="Smith R.K. Jr."/>
            <person name="Garg J."/>
            <person name="Pearlman R.E."/>
            <person name="Karrer K.M."/>
            <person name="Sun L."/>
            <person name="Manning G."/>
            <person name="Elde N.C."/>
            <person name="Turkewitz A.P."/>
            <person name="Asai D.J."/>
            <person name="Wilkes D.E."/>
            <person name="Wang Y."/>
            <person name="Cai H."/>
            <person name="Collins K."/>
            <person name="Stewart B.A."/>
            <person name="Lee S.R."/>
            <person name="Wilamowska K."/>
            <person name="Weinberg Z."/>
            <person name="Ruzzo W.L."/>
            <person name="Wloga D."/>
            <person name="Gaertig J."/>
            <person name="Frankel J."/>
            <person name="Tsao C.-C."/>
            <person name="Gorovsky M.A."/>
            <person name="Keeling P.J."/>
            <person name="Waller R.F."/>
            <person name="Patron N.J."/>
            <person name="Cherry J.M."/>
            <person name="Stover N.A."/>
            <person name="Krieger C.J."/>
            <person name="del Toro C."/>
            <person name="Ryder H.F."/>
            <person name="Williamson S.C."/>
            <person name="Barbeau R.A."/>
            <person name="Hamilton E.P."/>
            <person name="Orias E."/>
        </authorList>
    </citation>
    <scope>NUCLEOTIDE SEQUENCE [LARGE SCALE GENOMIC DNA]</scope>
    <source>
        <strain evidence="2">SB210</strain>
    </source>
</reference>
<dbReference type="InParanoid" id="Q225I9"/>
<dbReference type="KEGG" id="tet:TTHERM_02252830"/>
<accession>Q225I9</accession>
<dbReference type="PANTHER" id="PTHR39767:SF2">
    <property type="entry name" value="CHROMOSOME UNDETERMINED SCAFFOLD_1, WHOLE GENOME SHOTGUN SEQUENCE"/>
    <property type="match status" value="1"/>
</dbReference>
<dbReference type="Gene3D" id="2.10.220.10">
    <property type="entry name" value="Hormone Receptor, Insulin-like Growth Factor Receptor 1, Chain A, domain 2"/>
    <property type="match status" value="1"/>
</dbReference>
<evidence type="ECO:0000313" key="1">
    <source>
        <dbReference type="EMBL" id="EAR80955.3"/>
    </source>
</evidence>
<dbReference type="RefSeq" id="XP_001028618.3">
    <property type="nucleotide sequence ID" value="XM_001028618.3"/>
</dbReference>
<dbReference type="HOGENOM" id="CLU_1334992_0_0_1"/>
<dbReference type="Proteomes" id="UP000009168">
    <property type="component" value="Unassembled WGS sequence"/>
</dbReference>
<name>Q225I9_TETTS</name>
<proteinExistence type="predicted"/>
<sequence length="232" mass="25539">MCTLCQSGYYLLNGQCVQSCPSYTTVSGQQCIDIITKTSYGQYLYKGMFSTYFGEGEISGTGLSYSGFLGYLANPSRAMTTVCGGKSLLGGAYLSSVNSYISKNFTGIAPHRTVLIGYTLYKIDNWNNESIQMIVDNDVKTTTTKSAGDGTSNICGRVSFKDQIIQVTKNFTHTATSLNLKISSTLASTPFEESYVYYQLRSLQCLRLYQLLNGFLSLQLLMPKLMSQQLCS</sequence>
<protein>
    <submittedName>
        <fullName evidence="1">Zinc finger, LSD1 subclass family protein, putative</fullName>
    </submittedName>
</protein>
<keyword evidence="2" id="KW-1185">Reference proteome</keyword>
<dbReference type="EMBL" id="GG662931">
    <property type="protein sequence ID" value="EAR80955.3"/>
    <property type="molecule type" value="Genomic_DNA"/>
</dbReference>
<dbReference type="AlphaFoldDB" id="Q225I9"/>
<organism evidence="1 2">
    <name type="scientific">Tetrahymena thermophila (strain SB210)</name>
    <dbReference type="NCBI Taxonomy" id="312017"/>
    <lineage>
        <taxon>Eukaryota</taxon>
        <taxon>Sar</taxon>
        <taxon>Alveolata</taxon>
        <taxon>Ciliophora</taxon>
        <taxon>Intramacronucleata</taxon>
        <taxon>Oligohymenophorea</taxon>
        <taxon>Hymenostomatida</taxon>
        <taxon>Tetrahymenina</taxon>
        <taxon>Tetrahymenidae</taxon>
        <taxon>Tetrahymena</taxon>
    </lineage>
</organism>
<dbReference type="PANTHER" id="PTHR39767">
    <property type="entry name" value="CALCIUM/CALMODULIN-BINDING MEMBRANE PROTEIN PCM4-RELATED"/>
    <property type="match status" value="1"/>
</dbReference>
<evidence type="ECO:0000313" key="2">
    <source>
        <dbReference type="Proteomes" id="UP000009168"/>
    </source>
</evidence>
<dbReference type="OrthoDB" id="282595at2759"/>
<dbReference type="GeneID" id="7845385"/>
<dbReference type="InterPro" id="IPR006212">
    <property type="entry name" value="Furin_repeat"/>
</dbReference>
<dbReference type="InterPro" id="IPR009030">
    <property type="entry name" value="Growth_fac_rcpt_cys_sf"/>
</dbReference>
<dbReference type="CDD" id="cd00064">
    <property type="entry name" value="FU"/>
    <property type="match status" value="1"/>
</dbReference>
<dbReference type="SUPFAM" id="SSF57184">
    <property type="entry name" value="Growth factor receptor domain"/>
    <property type="match status" value="1"/>
</dbReference>
<gene>
    <name evidence="1" type="ORF">TTHERM_02252830</name>
</gene>